<dbReference type="PANTHER" id="PTHR23099:SF0">
    <property type="entry name" value="GERM CELL NUCLEAR ACIDIC PROTEIN"/>
    <property type="match status" value="1"/>
</dbReference>
<feature type="domain" description="SprT-like" evidence="1">
    <location>
        <begin position="2"/>
        <end position="114"/>
    </location>
</feature>
<comment type="caution">
    <text evidence="2">The sequence shown here is derived from an EMBL/GenBank/DDBJ whole genome shotgun (WGS) entry which is preliminary data.</text>
</comment>
<dbReference type="InterPro" id="IPR006640">
    <property type="entry name" value="SprT-like_domain"/>
</dbReference>
<dbReference type="GO" id="GO:0006974">
    <property type="term" value="P:DNA damage response"/>
    <property type="evidence" value="ECO:0007669"/>
    <property type="project" value="UniProtKB-ARBA"/>
</dbReference>
<dbReference type="OrthoDB" id="20772at2759"/>
<dbReference type="GO" id="GO:0005634">
    <property type="term" value="C:nucleus"/>
    <property type="evidence" value="ECO:0007669"/>
    <property type="project" value="TreeGrafter"/>
</dbReference>
<dbReference type="AlphaFoldDB" id="A0A3S5AQN0"/>
<dbReference type="EMBL" id="CAAALY010077427">
    <property type="protein sequence ID" value="VEL25993.1"/>
    <property type="molecule type" value="Genomic_DNA"/>
</dbReference>
<evidence type="ECO:0000313" key="2">
    <source>
        <dbReference type="EMBL" id="VEL25993.1"/>
    </source>
</evidence>
<dbReference type="Proteomes" id="UP000784294">
    <property type="component" value="Unassembled WGS sequence"/>
</dbReference>
<evidence type="ECO:0000259" key="1">
    <source>
        <dbReference type="SMART" id="SM00731"/>
    </source>
</evidence>
<dbReference type="SMART" id="SM00731">
    <property type="entry name" value="SprT"/>
    <property type="match status" value="1"/>
</dbReference>
<sequence>MFYSFTQSHLATIELSTKVCTTPERLRDTLLHEICHAAVWLQDGVNGGHGPRWLRVANRALAAWPHLPRVTRCHSYAIDTRFTYRCTQCSACINRHSRSIDVSKKVSWQSTKPS</sequence>
<organism evidence="2 3">
    <name type="scientific">Protopolystoma xenopodis</name>
    <dbReference type="NCBI Taxonomy" id="117903"/>
    <lineage>
        <taxon>Eukaryota</taxon>
        <taxon>Metazoa</taxon>
        <taxon>Spiralia</taxon>
        <taxon>Lophotrochozoa</taxon>
        <taxon>Platyhelminthes</taxon>
        <taxon>Monogenea</taxon>
        <taxon>Polyopisthocotylea</taxon>
        <taxon>Polystomatidea</taxon>
        <taxon>Polystomatidae</taxon>
        <taxon>Protopolystoma</taxon>
    </lineage>
</organism>
<reference evidence="2" key="1">
    <citation type="submission" date="2018-11" db="EMBL/GenBank/DDBJ databases">
        <authorList>
            <consortium name="Pathogen Informatics"/>
        </authorList>
    </citation>
    <scope>NUCLEOTIDE SEQUENCE</scope>
</reference>
<name>A0A3S5AQN0_9PLAT</name>
<evidence type="ECO:0000313" key="3">
    <source>
        <dbReference type="Proteomes" id="UP000784294"/>
    </source>
</evidence>
<dbReference type="PANTHER" id="PTHR23099">
    <property type="entry name" value="TRANSCRIPTIONAL REGULATOR"/>
    <property type="match status" value="1"/>
</dbReference>
<dbReference type="Pfam" id="PF10263">
    <property type="entry name" value="SprT-like"/>
    <property type="match status" value="1"/>
</dbReference>
<gene>
    <name evidence="2" type="ORF">PXEA_LOCUS19433</name>
</gene>
<accession>A0A3S5AQN0</accession>
<proteinExistence type="predicted"/>
<keyword evidence="3" id="KW-1185">Reference proteome</keyword>
<protein>
    <recommendedName>
        <fullName evidence="1">SprT-like domain-containing protein</fullName>
    </recommendedName>
</protein>